<evidence type="ECO:0000256" key="1">
    <source>
        <dbReference type="SAM" id="MobiDB-lite"/>
    </source>
</evidence>
<feature type="region of interest" description="Disordered" evidence="1">
    <location>
        <begin position="38"/>
        <end position="78"/>
    </location>
</feature>
<comment type="caution">
    <text evidence="3">The sequence shown here is derived from an EMBL/GenBank/DDBJ whole genome shotgun (WGS) entry which is preliminary data.</text>
</comment>
<name>A0A918D4H8_9BACI</name>
<dbReference type="Proteomes" id="UP000624041">
    <property type="component" value="Unassembled WGS sequence"/>
</dbReference>
<evidence type="ECO:0000256" key="2">
    <source>
        <dbReference type="SAM" id="SignalP"/>
    </source>
</evidence>
<organism evidence="3 4">
    <name type="scientific">Oceanobacillus indicireducens</name>
    <dbReference type="NCBI Taxonomy" id="1004261"/>
    <lineage>
        <taxon>Bacteria</taxon>
        <taxon>Bacillati</taxon>
        <taxon>Bacillota</taxon>
        <taxon>Bacilli</taxon>
        <taxon>Bacillales</taxon>
        <taxon>Bacillaceae</taxon>
        <taxon>Oceanobacillus</taxon>
    </lineage>
</organism>
<dbReference type="PROSITE" id="PS51257">
    <property type="entry name" value="PROKAR_LIPOPROTEIN"/>
    <property type="match status" value="1"/>
</dbReference>
<protein>
    <recommendedName>
        <fullName evidence="5">Lipoprotein</fullName>
    </recommendedName>
</protein>
<dbReference type="EMBL" id="BMOS01000045">
    <property type="protein sequence ID" value="GGN66463.1"/>
    <property type="molecule type" value="Genomic_DNA"/>
</dbReference>
<keyword evidence="4" id="KW-1185">Reference proteome</keyword>
<reference evidence="3" key="1">
    <citation type="journal article" date="2014" name="Int. J. Syst. Evol. Microbiol.">
        <title>Complete genome sequence of Corynebacterium casei LMG S-19264T (=DSM 44701T), isolated from a smear-ripened cheese.</title>
        <authorList>
            <consortium name="US DOE Joint Genome Institute (JGI-PGF)"/>
            <person name="Walter F."/>
            <person name="Albersmeier A."/>
            <person name="Kalinowski J."/>
            <person name="Ruckert C."/>
        </authorList>
    </citation>
    <scope>NUCLEOTIDE SEQUENCE</scope>
    <source>
        <strain evidence="3">JCM 17251</strain>
    </source>
</reference>
<sequence>MKKILFVLLSITTAIALTACGGADKEYKDQLKEAEKRLEESQKELESAQQVSEQIDETTESLEELASEMGIESDNEDGHEIDELRSDIEYEALGDGDVLTDLIIENGEVKATIEIGDSDVN</sequence>
<dbReference type="RefSeq" id="WP_188859460.1">
    <property type="nucleotide sequence ID" value="NZ_BMOS01000045.1"/>
</dbReference>
<gene>
    <name evidence="3" type="ORF">GCM10007971_36500</name>
</gene>
<keyword evidence="2" id="KW-0732">Signal</keyword>
<proteinExistence type="predicted"/>
<evidence type="ECO:0000313" key="3">
    <source>
        <dbReference type="EMBL" id="GGN66463.1"/>
    </source>
</evidence>
<evidence type="ECO:0008006" key="5">
    <source>
        <dbReference type="Google" id="ProtNLM"/>
    </source>
</evidence>
<feature type="signal peptide" evidence="2">
    <location>
        <begin position="1"/>
        <end position="19"/>
    </location>
</feature>
<dbReference type="AlphaFoldDB" id="A0A918D4H8"/>
<accession>A0A918D4H8</accession>
<feature type="compositionally biased region" description="Acidic residues" evidence="1">
    <location>
        <begin position="54"/>
        <end position="75"/>
    </location>
</feature>
<feature type="chain" id="PRO_5039161808" description="Lipoprotein" evidence="2">
    <location>
        <begin position="20"/>
        <end position="121"/>
    </location>
</feature>
<evidence type="ECO:0000313" key="4">
    <source>
        <dbReference type="Proteomes" id="UP000624041"/>
    </source>
</evidence>
<reference evidence="3" key="2">
    <citation type="submission" date="2020-09" db="EMBL/GenBank/DDBJ databases">
        <authorList>
            <person name="Sun Q."/>
            <person name="Ohkuma M."/>
        </authorList>
    </citation>
    <scope>NUCLEOTIDE SEQUENCE</scope>
    <source>
        <strain evidence="3">JCM 17251</strain>
    </source>
</reference>